<dbReference type="AlphaFoldDB" id="A0A433DFE9"/>
<name>A0A433DFE9_9FUNG</name>
<evidence type="ECO:0000259" key="5">
    <source>
        <dbReference type="Pfam" id="PF03931"/>
    </source>
</evidence>
<dbReference type="InterPro" id="IPR001232">
    <property type="entry name" value="SKP1-like"/>
</dbReference>
<feature type="domain" description="SKP1 component POZ" evidence="5">
    <location>
        <begin position="4"/>
        <end position="63"/>
    </location>
</feature>
<sequence>MTTKVTLISLDNKNFPIDKEVAKRSVFIKNMLEDVSKSDALIPLPNVNSKVLRKVIKWYKHHHTDPRVPTDKNTEDQKRGTDIEDWDQKFIEVDQETLFEIILATNYLDINPLLDVSYKTITNMIKSKSPEEIHKTFNIVSDFILKEEAQSRKENKWDEDQ</sequence>
<comment type="similarity">
    <text evidence="1 3">Belongs to the SKP1 family.</text>
</comment>
<proteinExistence type="inferred from homology"/>
<dbReference type="EMBL" id="RBNI01002167">
    <property type="protein sequence ID" value="RUP49581.1"/>
    <property type="molecule type" value="Genomic_DNA"/>
</dbReference>
<dbReference type="UniPathway" id="UPA00143"/>
<organism evidence="6 7">
    <name type="scientific">Jimgerdemannia flammicorona</name>
    <dbReference type="NCBI Taxonomy" id="994334"/>
    <lineage>
        <taxon>Eukaryota</taxon>
        <taxon>Fungi</taxon>
        <taxon>Fungi incertae sedis</taxon>
        <taxon>Mucoromycota</taxon>
        <taxon>Mucoromycotina</taxon>
        <taxon>Endogonomycetes</taxon>
        <taxon>Endogonales</taxon>
        <taxon>Endogonaceae</taxon>
        <taxon>Jimgerdemannia</taxon>
    </lineage>
</organism>
<dbReference type="SUPFAM" id="SSF81382">
    <property type="entry name" value="Skp1 dimerisation domain-like"/>
    <property type="match status" value="1"/>
</dbReference>
<keyword evidence="2 3" id="KW-0833">Ubl conjugation pathway</keyword>
<dbReference type="PIRSF" id="PIRSF028729">
    <property type="entry name" value="E3_ubiquit_lig_SCF_Skp"/>
    <property type="match status" value="1"/>
</dbReference>
<comment type="function">
    <text evidence="3">Essential component of the SCF (SKP1-CUL1-F-box protein) E3 ubiquitin ligase complexes, which mediate the ubiquitination and subsequent proteasomal degradation of target proteins.</text>
</comment>
<keyword evidence="7" id="KW-1185">Reference proteome</keyword>
<evidence type="ECO:0000256" key="1">
    <source>
        <dbReference type="ARBA" id="ARBA00009993"/>
    </source>
</evidence>
<gene>
    <name evidence="6" type="ORF">BC936DRAFT_142135</name>
</gene>
<dbReference type="PANTHER" id="PTHR11165">
    <property type="entry name" value="SKP1"/>
    <property type="match status" value="1"/>
</dbReference>
<dbReference type="SMART" id="SM00512">
    <property type="entry name" value="Skp1"/>
    <property type="match status" value="1"/>
</dbReference>
<dbReference type="Pfam" id="PF03931">
    <property type="entry name" value="Skp1_POZ"/>
    <property type="match status" value="1"/>
</dbReference>
<dbReference type="InterPro" id="IPR011333">
    <property type="entry name" value="SKP1/BTB/POZ_sf"/>
</dbReference>
<dbReference type="Proteomes" id="UP000268093">
    <property type="component" value="Unassembled WGS sequence"/>
</dbReference>
<dbReference type="Pfam" id="PF01466">
    <property type="entry name" value="Skp1"/>
    <property type="match status" value="1"/>
</dbReference>
<evidence type="ECO:0000259" key="4">
    <source>
        <dbReference type="Pfam" id="PF01466"/>
    </source>
</evidence>
<evidence type="ECO:0000313" key="6">
    <source>
        <dbReference type="EMBL" id="RUP49581.1"/>
    </source>
</evidence>
<feature type="domain" description="SKP1 component dimerisation" evidence="4">
    <location>
        <begin position="112"/>
        <end position="157"/>
    </location>
</feature>
<dbReference type="OrthoDB" id="2342932at2759"/>
<evidence type="ECO:0000313" key="7">
    <source>
        <dbReference type="Proteomes" id="UP000268093"/>
    </source>
</evidence>
<dbReference type="GO" id="GO:0016567">
    <property type="term" value="P:protein ubiquitination"/>
    <property type="evidence" value="ECO:0007669"/>
    <property type="project" value="UniProtKB-UniPathway"/>
</dbReference>
<dbReference type="InterPro" id="IPR016073">
    <property type="entry name" value="Skp1_comp_POZ"/>
</dbReference>
<dbReference type="FunFam" id="3.30.710.10:FF:000026">
    <property type="entry name" value="E3 ubiquitin ligase complex SCF subunit"/>
    <property type="match status" value="1"/>
</dbReference>
<dbReference type="InterPro" id="IPR036296">
    <property type="entry name" value="SKP1-like_dim_sf"/>
</dbReference>
<accession>A0A433DFE9</accession>
<comment type="pathway">
    <text evidence="3">Protein modification; protein ubiquitination.</text>
</comment>
<comment type="subunit">
    <text evidence="3">Component of the SCF (SKP1-CUL1-F-box protein) E3 ubiquitin ligase complexes.</text>
</comment>
<dbReference type="CDD" id="cd18322">
    <property type="entry name" value="BTB_POZ_SKP1"/>
    <property type="match status" value="1"/>
</dbReference>
<dbReference type="GO" id="GO:0006511">
    <property type="term" value="P:ubiquitin-dependent protein catabolic process"/>
    <property type="evidence" value="ECO:0007669"/>
    <property type="project" value="InterPro"/>
</dbReference>
<dbReference type="Gene3D" id="3.30.710.10">
    <property type="entry name" value="Potassium Channel Kv1.1, Chain A"/>
    <property type="match status" value="1"/>
</dbReference>
<dbReference type="InterPro" id="IPR016072">
    <property type="entry name" value="Skp1_comp_dimer"/>
</dbReference>
<dbReference type="InterPro" id="IPR016897">
    <property type="entry name" value="SKP1"/>
</dbReference>
<reference evidence="6 7" key="1">
    <citation type="journal article" date="2018" name="New Phytol.">
        <title>Phylogenomics of Endogonaceae and evolution of mycorrhizas within Mucoromycota.</title>
        <authorList>
            <person name="Chang Y."/>
            <person name="Desiro A."/>
            <person name="Na H."/>
            <person name="Sandor L."/>
            <person name="Lipzen A."/>
            <person name="Clum A."/>
            <person name="Barry K."/>
            <person name="Grigoriev I.V."/>
            <person name="Martin F.M."/>
            <person name="Stajich J.E."/>
            <person name="Smith M.E."/>
            <person name="Bonito G."/>
            <person name="Spatafora J.W."/>
        </authorList>
    </citation>
    <scope>NUCLEOTIDE SEQUENCE [LARGE SCALE GENOMIC DNA]</scope>
    <source>
        <strain evidence="6 7">GMNB39</strain>
    </source>
</reference>
<protein>
    <recommendedName>
        <fullName evidence="3">E3 ubiquitin ligase complex SCF subunit</fullName>
    </recommendedName>
</protein>
<evidence type="ECO:0000256" key="3">
    <source>
        <dbReference type="PIRNR" id="PIRNR028729"/>
    </source>
</evidence>
<comment type="caution">
    <text evidence="6">The sequence shown here is derived from an EMBL/GenBank/DDBJ whole genome shotgun (WGS) entry which is preliminary data.</text>
</comment>
<evidence type="ECO:0000256" key="2">
    <source>
        <dbReference type="ARBA" id="ARBA00022786"/>
    </source>
</evidence>
<dbReference type="SUPFAM" id="SSF54695">
    <property type="entry name" value="POZ domain"/>
    <property type="match status" value="1"/>
</dbReference>